<proteinExistence type="predicted"/>
<evidence type="ECO:0000256" key="1">
    <source>
        <dbReference type="SAM" id="MobiDB-lite"/>
    </source>
</evidence>
<feature type="compositionally biased region" description="Low complexity" evidence="1">
    <location>
        <begin position="283"/>
        <end position="295"/>
    </location>
</feature>
<protein>
    <submittedName>
        <fullName evidence="2">Uncharacterized protein</fullName>
    </submittedName>
</protein>
<feature type="region of interest" description="Disordered" evidence="1">
    <location>
        <begin position="282"/>
        <end position="321"/>
    </location>
</feature>
<dbReference type="AlphaFoldDB" id="A0AAN8JG01"/>
<organism evidence="2 3">
    <name type="scientific">Patella caerulea</name>
    <name type="common">Rayed Mediterranean limpet</name>
    <dbReference type="NCBI Taxonomy" id="87958"/>
    <lineage>
        <taxon>Eukaryota</taxon>
        <taxon>Metazoa</taxon>
        <taxon>Spiralia</taxon>
        <taxon>Lophotrochozoa</taxon>
        <taxon>Mollusca</taxon>
        <taxon>Gastropoda</taxon>
        <taxon>Patellogastropoda</taxon>
        <taxon>Patelloidea</taxon>
        <taxon>Patellidae</taxon>
        <taxon>Patella</taxon>
    </lineage>
</organism>
<feature type="compositionally biased region" description="Basic and acidic residues" evidence="1">
    <location>
        <begin position="304"/>
        <end position="315"/>
    </location>
</feature>
<dbReference type="EMBL" id="JAZGQO010000011">
    <property type="protein sequence ID" value="KAK6173644.1"/>
    <property type="molecule type" value="Genomic_DNA"/>
</dbReference>
<sequence length="321" mass="35809">MSAGQNLSDDSSGSQLSQLNSLVTLADLALNCSNNDRDHSYAVEKKSSTGILDEECLVQKEKDHTYAFSGRSKSALSKSVPKHINAVGPRRSSSEENVSRNFDNKEINVTTGKYWTTPSKKSQSYEEILKQSGSDHLKGYRVRENSKTMLIPPSLEQTTHTTNQQGPMVKHLKIAGDLASPHLPRKDHTYAVANRDSDVEMINVCDTHADGPIKSSPEYLTAKQNRSYSDHIYNKLNISTSSNSPNNDVIMTNNIPIWSRKSDHSYFTFDESMREQMLGLNVSNPSRSKSKSSSNVIHVQQHGIKRDKSVSRSDHTYFSLA</sequence>
<reference evidence="2 3" key="1">
    <citation type="submission" date="2024-01" db="EMBL/GenBank/DDBJ databases">
        <title>The genome of the rayed Mediterranean limpet Patella caerulea (Linnaeus, 1758).</title>
        <authorList>
            <person name="Anh-Thu Weber A."/>
            <person name="Halstead-Nussloch G."/>
        </authorList>
    </citation>
    <scope>NUCLEOTIDE SEQUENCE [LARGE SCALE GENOMIC DNA]</scope>
    <source>
        <strain evidence="2">AATW-2023a</strain>
        <tissue evidence="2">Whole specimen</tissue>
    </source>
</reference>
<keyword evidence="3" id="KW-1185">Reference proteome</keyword>
<dbReference type="Proteomes" id="UP001347796">
    <property type="component" value="Unassembled WGS sequence"/>
</dbReference>
<evidence type="ECO:0000313" key="3">
    <source>
        <dbReference type="Proteomes" id="UP001347796"/>
    </source>
</evidence>
<comment type="caution">
    <text evidence="2">The sequence shown here is derived from an EMBL/GenBank/DDBJ whole genome shotgun (WGS) entry which is preliminary data.</text>
</comment>
<name>A0AAN8JG01_PATCE</name>
<accession>A0AAN8JG01</accession>
<evidence type="ECO:0000313" key="2">
    <source>
        <dbReference type="EMBL" id="KAK6173644.1"/>
    </source>
</evidence>
<gene>
    <name evidence="2" type="ORF">SNE40_017058</name>
</gene>